<evidence type="ECO:0000313" key="1">
    <source>
        <dbReference type="EMBL" id="EPR65448.1"/>
    </source>
</evidence>
<proteinExistence type="predicted"/>
<accession>S7WML1</accession>
<dbReference type="AlphaFoldDB" id="S7WML1"/>
<reference evidence="1 2" key="1">
    <citation type="journal article" date="2013" name="Genome Announc.">
        <title>Draft Genome Sequence of Cyclobacterium qasimii Strain M12-11BT, Isolated from Arctic Marine Sediment.</title>
        <authorList>
            <person name="Shivaji S."/>
            <person name="Ara S."/>
            <person name="Singh A."/>
            <person name="Kumar Pinnaka A."/>
        </authorList>
    </citation>
    <scope>NUCLEOTIDE SEQUENCE [LARGE SCALE GENOMIC DNA]</scope>
    <source>
        <strain evidence="1 2">M12-11B</strain>
    </source>
</reference>
<dbReference type="Proteomes" id="UP000014974">
    <property type="component" value="Unassembled WGS sequence"/>
</dbReference>
<name>S7WML1_9BACT</name>
<dbReference type="EMBL" id="ATNM01000192">
    <property type="protein sequence ID" value="EPR65448.1"/>
    <property type="molecule type" value="Genomic_DNA"/>
</dbReference>
<gene>
    <name evidence="1" type="ORF">ADICYQ_5554</name>
</gene>
<organism evidence="1 2">
    <name type="scientific">Cyclobacterium qasimii M12-11B</name>
    <dbReference type="NCBI Taxonomy" id="641524"/>
    <lineage>
        <taxon>Bacteria</taxon>
        <taxon>Pseudomonadati</taxon>
        <taxon>Bacteroidota</taxon>
        <taxon>Cytophagia</taxon>
        <taxon>Cytophagales</taxon>
        <taxon>Cyclobacteriaceae</taxon>
        <taxon>Cyclobacterium</taxon>
    </lineage>
</organism>
<protein>
    <submittedName>
        <fullName evidence="1">Uncharacterized protein</fullName>
    </submittedName>
</protein>
<evidence type="ECO:0000313" key="2">
    <source>
        <dbReference type="Proteomes" id="UP000014974"/>
    </source>
</evidence>
<sequence length="38" mass="4429">MNLPVVTFILHFRYFNTKSLVMTIVTFLLQAQKVTNLS</sequence>
<comment type="caution">
    <text evidence="1">The sequence shown here is derived from an EMBL/GenBank/DDBJ whole genome shotgun (WGS) entry which is preliminary data.</text>
</comment>